<dbReference type="AlphaFoldDB" id="A0A0U5CHF7"/>
<comment type="similarity">
    <text evidence="1">Belongs to the oxygen-dependent FAD-linked oxidoreductase family.</text>
</comment>
<gene>
    <name evidence="6" type="ORF">ASPCAL13342</name>
</gene>
<dbReference type="SUPFAM" id="SSF56176">
    <property type="entry name" value="FAD-binding/transporter-associated domain-like"/>
    <property type="match status" value="1"/>
</dbReference>
<dbReference type="InterPro" id="IPR016166">
    <property type="entry name" value="FAD-bd_PCMH"/>
</dbReference>
<feature type="domain" description="FAD-binding PCMH-type" evidence="5">
    <location>
        <begin position="54"/>
        <end position="230"/>
    </location>
</feature>
<evidence type="ECO:0000256" key="3">
    <source>
        <dbReference type="ARBA" id="ARBA00022827"/>
    </source>
</evidence>
<name>A0A0U5CHF7_ASPCI</name>
<accession>A0A0U5CHF7</accession>
<dbReference type="Pfam" id="PF01565">
    <property type="entry name" value="FAD_binding_4"/>
    <property type="match status" value="1"/>
</dbReference>
<keyword evidence="7" id="KW-1185">Reference proteome</keyword>
<dbReference type="InterPro" id="IPR006094">
    <property type="entry name" value="Oxid_FAD_bind_N"/>
</dbReference>
<dbReference type="GO" id="GO:0016491">
    <property type="term" value="F:oxidoreductase activity"/>
    <property type="evidence" value="ECO:0007669"/>
    <property type="project" value="UniProtKB-KW"/>
</dbReference>
<dbReference type="InterPro" id="IPR016169">
    <property type="entry name" value="FAD-bd_PCMH_sub2"/>
</dbReference>
<dbReference type="PROSITE" id="PS51387">
    <property type="entry name" value="FAD_PCMH"/>
    <property type="match status" value="1"/>
</dbReference>
<dbReference type="STRING" id="454130.A0A0U5CHF7"/>
<dbReference type="InterPro" id="IPR050416">
    <property type="entry name" value="FAD-linked_Oxidoreductase"/>
</dbReference>
<dbReference type="OrthoDB" id="2151789at2759"/>
<keyword evidence="2" id="KW-0285">Flavoprotein</keyword>
<evidence type="ECO:0000256" key="4">
    <source>
        <dbReference type="ARBA" id="ARBA00023002"/>
    </source>
</evidence>
<sequence length="408" mass="43774">MKLCSISSIPAVFQEICRITCCTALLNSPLATNLIFPSAPRYHDLVNAHYATSAPLQPACFFQPQSADQVGLAISLLAEADDGSSQCQFAIRGGGHTPWKGAAGVEGGVTIDLALMNTTMYNPDTSSVTIMGGAKWGDVYKALQPHGVAVTGGRSDTVGVGGLIIGGGLSYFGNKYGLACDNVLDFEVVLGNGQIIGVNDTSHPDLFRALKGGANNLGIVTKVELRAFEQGPLWGGLIGHTSADISRQNRALVTLTSNLVHTPHAQAVTIWNYNAESKSMVVASGLQHTRGAEDSAIFREFLDIPQIFSTLRRTDIYGLMMETAPPPGKRAMFLTLTFGNNVRALEYLRTLHDESIGAATPRAESSDWDFITFLPPFPSVLGDASRRKENILGLFDYKTLRNKPKIDA</sequence>
<evidence type="ECO:0000313" key="6">
    <source>
        <dbReference type="EMBL" id="CEL10218.1"/>
    </source>
</evidence>
<organism evidence="6 7">
    <name type="scientific">Aspergillus calidoustus</name>
    <dbReference type="NCBI Taxonomy" id="454130"/>
    <lineage>
        <taxon>Eukaryota</taxon>
        <taxon>Fungi</taxon>
        <taxon>Dikarya</taxon>
        <taxon>Ascomycota</taxon>
        <taxon>Pezizomycotina</taxon>
        <taxon>Eurotiomycetes</taxon>
        <taxon>Eurotiomycetidae</taxon>
        <taxon>Eurotiales</taxon>
        <taxon>Aspergillaceae</taxon>
        <taxon>Aspergillus</taxon>
        <taxon>Aspergillus subgen. Nidulantes</taxon>
    </lineage>
</organism>
<evidence type="ECO:0000256" key="2">
    <source>
        <dbReference type="ARBA" id="ARBA00022630"/>
    </source>
</evidence>
<dbReference type="GO" id="GO:0071949">
    <property type="term" value="F:FAD binding"/>
    <property type="evidence" value="ECO:0007669"/>
    <property type="project" value="InterPro"/>
</dbReference>
<dbReference type="PANTHER" id="PTHR42973">
    <property type="entry name" value="BINDING OXIDOREDUCTASE, PUTATIVE (AFU_ORTHOLOGUE AFUA_1G17690)-RELATED"/>
    <property type="match status" value="1"/>
</dbReference>
<evidence type="ECO:0000313" key="7">
    <source>
        <dbReference type="Proteomes" id="UP000054771"/>
    </source>
</evidence>
<dbReference type="PANTHER" id="PTHR42973:SF53">
    <property type="entry name" value="FAD-BINDING PCMH-TYPE DOMAIN-CONTAINING PROTEIN-RELATED"/>
    <property type="match status" value="1"/>
</dbReference>
<dbReference type="Gene3D" id="3.30.465.10">
    <property type="match status" value="1"/>
</dbReference>
<dbReference type="OMA" id="IDELNFW"/>
<dbReference type="Proteomes" id="UP000054771">
    <property type="component" value="Unassembled WGS sequence"/>
</dbReference>
<reference evidence="7" key="1">
    <citation type="journal article" date="2016" name="Genome Announc.">
        <title>Draft genome sequences of fungus Aspergillus calidoustus.</title>
        <authorList>
            <person name="Horn F."/>
            <person name="Linde J."/>
            <person name="Mattern D.J."/>
            <person name="Walther G."/>
            <person name="Guthke R."/>
            <person name="Scherlach K."/>
            <person name="Martin K."/>
            <person name="Brakhage A.A."/>
            <person name="Petzke L."/>
            <person name="Valiante V."/>
        </authorList>
    </citation>
    <scope>NUCLEOTIDE SEQUENCE [LARGE SCALE GENOMIC DNA]</scope>
    <source>
        <strain evidence="7">SF006504</strain>
    </source>
</reference>
<evidence type="ECO:0000259" key="5">
    <source>
        <dbReference type="PROSITE" id="PS51387"/>
    </source>
</evidence>
<proteinExistence type="inferred from homology"/>
<keyword evidence="3" id="KW-0274">FAD</keyword>
<dbReference type="EMBL" id="CDMC01000017">
    <property type="protein sequence ID" value="CEL10218.1"/>
    <property type="molecule type" value="Genomic_DNA"/>
</dbReference>
<protein>
    <recommendedName>
        <fullName evidence="5">FAD-binding PCMH-type domain-containing protein</fullName>
    </recommendedName>
</protein>
<evidence type="ECO:0000256" key="1">
    <source>
        <dbReference type="ARBA" id="ARBA00005466"/>
    </source>
</evidence>
<dbReference type="InterPro" id="IPR036318">
    <property type="entry name" value="FAD-bd_PCMH-like_sf"/>
</dbReference>
<keyword evidence="4" id="KW-0560">Oxidoreductase</keyword>